<dbReference type="HOGENOM" id="CLU_2802260_0_0_2"/>
<organism evidence="1 2">
    <name type="scientific">Methanoplanus limicola DSM 2279</name>
    <dbReference type="NCBI Taxonomy" id="937775"/>
    <lineage>
        <taxon>Archaea</taxon>
        <taxon>Methanobacteriati</taxon>
        <taxon>Methanobacteriota</taxon>
        <taxon>Stenosarchaea group</taxon>
        <taxon>Methanomicrobia</taxon>
        <taxon>Methanomicrobiales</taxon>
        <taxon>Methanomicrobiaceae</taxon>
        <taxon>Methanoplanus</taxon>
    </lineage>
</organism>
<keyword evidence="2" id="KW-1185">Reference proteome</keyword>
<reference evidence="1 2" key="1">
    <citation type="submission" date="2011-10" db="EMBL/GenBank/DDBJ databases">
        <title>The Improved High-Quality Draft genome of Methanoplanus limicola DSM 2279.</title>
        <authorList>
            <consortium name="US DOE Joint Genome Institute (JGI-PGF)"/>
            <person name="Lucas S."/>
            <person name="Copeland A."/>
            <person name="Lapidus A."/>
            <person name="Glavina del Rio T."/>
            <person name="Dalin E."/>
            <person name="Tice H."/>
            <person name="Bruce D."/>
            <person name="Goodwin L."/>
            <person name="Pitluck S."/>
            <person name="Peters L."/>
            <person name="Mikhailova N."/>
            <person name="Lu M."/>
            <person name="Kyrpides N."/>
            <person name="Mavromatis K."/>
            <person name="Ivanova N."/>
            <person name="Markowitz V."/>
            <person name="Cheng J.-F."/>
            <person name="Hugenholtz P."/>
            <person name="Woyke T."/>
            <person name="Wu D."/>
            <person name="Wirth R."/>
            <person name="Brambilla E.-M."/>
            <person name="Klenk H.-P."/>
            <person name="Eisen J.A."/>
        </authorList>
    </citation>
    <scope>NUCLEOTIDE SEQUENCE [LARGE SCALE GENOMIC DNA]</scope>
    <source>
        <strain evidence="1 2">DSM 2279</strain>
    </source>
</reference>
<proteinExistence type="predicted"/>
<name>H1Z476_9EURY</name>
<gene>
    <name evidence="1" type="ORF">Metlim_1654</name>
</gene>
<dbReference type="Proteomes" id="UP000005741">
    <property type="component" value="Chromosome"/>
</dbReference>
<dbReference type="STRING" id="937775.Metlim_1654"/>
<sequence>MLLYPENLFIYPDVTYNIMKKGAKKMVYAIPEEAVVLIYCMDIHGKNRQNSGEELNQNFANKKFFLA</sequence>
<accession>H1Z476</accession>
<dbReference type="InParanoid" id="H1Z476"/>
<evidence type="ECO:0000313" key="2">
    <source>
        <dbReference type="Proteomes" id="UP000005741"/>
    </source>
</evidence>
<dbReference type="AlphaFoldDB" id="H1Z476"/>
<dbReference type="EMBL" id="CM001436">
    <property type="protein sequence ID" value="EHQ35755.1"/>
    <property type="molecule type" value="Genomic_DNA"/>
</dbReference>
<protein>
    <submittedName>
        <fullName evidence="1">Uncharacterized protein</fullName>
    </submittedName>
</protein>
<evidence type="ECO:0000313" key="1">
    <source>
        <dbReference type="EMBL" id="EHQ35755.1"/>
    </source>
</evidence>